<dbReference type="STRING" id="471853.Bcav_1880"/>
<dbReference type="OrthoDB" id="5194448at2"/>
<feature type="region of interest" description="Disordered" evidence="1">
    <location>
        <begin position="1"/>
        <end position="69"/>
    </location>
</feature>
<dbReference type="InterPro" id="IPR021403">
    <property type="entry name" value="DUF3043"/>
</dbReference>
<feature type="transmembrane region" description="Helical" evidence="2">
    <location>
        <begin position="134"/>
        <end position="155"/>
    </location>
</feature>
<keyword evidence="2" id="KW-1133">Transmembrane helix</keyword>
<evidence type="ECO:0000313" key="4">
    <source>
        <dbReference type="Proteomes" id="UP000007962"/>
    </source>
</evidence>
<evidence type="ECO:0000256" key="1">
    <source>
        <dbReference type="SAM" id="MobiDB-lite"/>
    </source>
</evidence>
<proteinExistence type="predicted"/>
<accession>C5C508</accession>
<dbReference type="EMBL" id="CP001618">
    <property type="protein sequence ID" value="ACQ80136.1"/>
    <property type="molecule type" value="Genomic_DNA"/>
</dbReference>
<dbReference type="RefSeq" id="WP_015882376.1">
    <property type="nucleotide sequence ID" value="NC_012669.1"/>
</dbReference>
<dbReference type="eggNOG" id="ENOG5031D67">
    <property type="taxonomic scope" value="Bacteria"/>
</dbReference>
<protein>
    <submittedName>
        <fullName evidence="3">Putative integral membrane protein</fullName>
    </submittedName>
</protein>
<feature type="compositionally biased region" description="Basic and acidic residues" evidence="1">
    <location>
        <begin position="31"/>
        <end position="49"/>
    </location>
</feature>
<dbReference type="KEGG" id="bcv:Bcav_1880"/>
<dbReference type="Proteomes" id="UP000007962">
    <property type="component" value="Chromosome"/>
</dbReference>
<dbReference type="HOGENOM" id="CLU_091328_1_0_11"/>
<gene>
    <name evidence="3" type="ordered locus">Bcav_1880</name>
</gene>
<keyword evidence="4" id="KW-1185">Reference proteome</keyword>
<dbReference type="AlphaFoldDB" id="C5C508"/>
<sequence length="205" mass="22891">MLGRKKNDADAAVQDAPSSTMTAADVGQEPDEGKKGRPTPKRREAEAKNRRPLVQNDRKAAARENRVKASEARAKMNEAMVTGDDRYLPARDKGPVRRYIRDYIDARWNLGEFFLPVSLAVVLVILFLGNRPELAIYVILGLYAVVLIAVVDAVITASIMKRKLVAKFGVGKIPRGSVLYAVMRAFQIRRTRMPKPQVKRGEYPS</sequence>
<evidence type="ECO:0000256" key="2">
    <source>
        <dbReference type="SAM" id="Phobius"/>
    </source>
</evidence>
<name>C5C508_BEUC1</name>
<organism evidence="3 4">
    <name type="scientific">Beutenbergia cavernae (strain ATCC BAA-8 / DSM 12333 / CCUG 43141 / JCM 11478 / NBRC 16432 / NCIMB 13614 / HKI 0122)</name>
    <dbReference type="NCBI Taxonomy" id="471853"/>
    <lineage>
        <taxon>Bacteria</taxon>
        <taxon>Bacillati</taxon>
        <taxon>Actinomycetota</taxon>
        <taxon>Actinomycetes</taxon>
        <taxon>Micrococcales</taxon>
        <taxon>Beutenbergiaceae</taxon>
        <taxon>Beutenbergia</taxon>
    </lineage>
</organism>
<reference evidence="3 4" key="1">
    <citation type="journal article" date="2009" name="Stand. Genomic Sci.">
        <title>Complete genome sequence of Beutenbergia cavernae type strain (HKI 0122).</title>
        <authorList>
            <person name="Land M."/>
            <person name="Pukall R."/>
            <person name="Abt B."/>
            <person name="Goker M."/>
            <person name="Rohde M."/>
            <person name="Glavina Del Rio T."/>
            <person name="Tice H."/>
            <person name="Copeland A."/>
            <person name="Cheng J.F."/>
            <person name="Lucas S."/>
            <person name="Chen F."/>
            <person name="Nolan M."/>
            <person name="Bruce D."/>
            <person name="Goodwin L."/>
            <person name="Pitluck S."/>
            <person name="Ivanova N."/>
            <person name="Mavromatis K."/>
            <person name="Ovchinnikova G."/>
            <person name="Pati A."/>
            <person name="Chen A."/>
            <person name="Palaniappan K."/>
            <person name="Hauser L."/>
            <person name="Chang Y.J."/>
            <person name="Jefferies C.C."/>
            <person name="Saunders E."/>
            <person name="Brettin T."/>
            <person name="Detter J.C."/>
            <person name="Han C."/>
            <person name="Chain P."/>
            <person name="Bristow J."/>
            <person name="Eisen J.A."/>
            <person name="Markowitz V."/>
            <person name="Hugenholtz P."/>
            <person name="Kyrpides N.C."/>
            <person name="Klenk H.P."/>
            <person name="Lapidus A."/>
        </authorList>
    </citation>
    <scope>NUCLEOTIDE SEQUENCE [LARGE SCALE GENOMIC DNA]</scope>
    <source>
        <strain evidence="4">ATCC BAA-8 / DSM 12333 / NBRC 16432</strain>
    </source>
</reference>
<feature type="compositionally biased region" description="Basic and acidic residues" evidence="1">
    <location>
        <begin position="56"/>
        <end position="69"/>
    </location>
</feature>
<dbReference type="Pfam" id="PF11241">
    <property type="entry name" value="DUF3043"/>
    <property type="match status" value="1"/>
</dbReference>
<feature type="transmembrane region" description="Helical" evidence="2">
    <location>
        <begin position="108"/>
        <end position="128"/>
    </location>
</feature>
<evidence type="ECO:0000313" key="3">
    <source>
        <dbReference type="EMBL" id="ACQ80136.1"/>
    </source>
</evidence>
<keyword evidence="2" id="KW-0472">Membrane</keyword>
<keyword evidence="2" id="KW-0812">Transmembrane</keyword>